<sequence>MTFFAQPRLAKRLTAVLSGVAVAMGILATPATAETDQPPETDNAAITQITEGTVTWGFRESWRNYIGDGAQLYDGVTLNENKEYVWPIKSGTYNSETKALHLKLGGYIHNLAYCQPPDSYDNCTLDIIYKELEVDITEDKQQVTGIYEGNTRENTAEKVEMPRQAWGNFIVDEAKFSFENGETTIADAPGFIDSFPLYGKGAVADPLTIRYKGPGGLPEVEKRLGEPGKWKFKSAEEGTVLPGFPREGLDSYYDMSVFPIKGTDKVFLYQLTDKFEKTAHRKFWVVDTKEKKIEASYDLPFTPSTVRNGFVDPQYDGNQSFYFFLGLENEEDLKNNPIPRELARLSYKNGQFTLDKQLWKADSATILSLGWDHDSKSIIVAGDIKNRETPGTIYVIDPTTATPGQNDAEAKEHSLVLAATNLPDYKGAPTTATFPNSVGAPAVLGNGIYIFPSGDANRTNGKYENTDGTTSIYPPVWVNINEQMVGSDSAVGYFMTGVSVKKDRDQGGEQIRSWRQILPAGDSNFFTVGTGWSSIMNYASLTEEKLLGAIPVKNGKYNWEEPYVLFGAGSGPLAAYNEEAGYGVYYGRNVQLIAVFTKDGIQDEFFSPKLHKPWGSSQNIAMRDNGEVIYSGINKDKDLTIYTGRAYRYGDFATQPTDQTVDLGEQESASVTFTATVTEDTKDPKFQWQVKRKGESKFTDIADATKPTYTFDATSADADSTYRLLVETGAGWTASNEAALTVNWTPKATTPALPAKVNDGDTATFTATFNTPEGSTLGWKRYDKSTGLWQPITPDGSVFVIVTEGNTTTLTIKGVNTDMSGMKVQAYATSPAGVTTTSDSALTVTQPQEIPDEGVDITGVRFFWDVGGEVQSKPPFGGANYLSAGKSDGDEASYNSKEGNVRIVTGTAGDTMTEPTYATRAEFLSNGTNQFVEITDGKGHINKDKSGTISWEGAFSVNFYGGLVPFTITNPKLTIDADGTGTLVADLSGYGSDMNNPNEKTALDPQPNTVIARFTNASLQTDGTVTLTPLYSGVKVDTTGAERTQNTEAEGWGSWPQEFVNFQIKTGLSSYWYTSSASEKPGKKAPLPVTVDFDKAETTAPGEGGTEADDTDSGKDKDDDKQTSPAPNPGTGTGTGTADNGKVTVIINNQQPDDSNPLRAMLQATTALGSIIALVVSLQTAWMIIASMPGGIPAQLAKLFPPAPWQHPAPAPAPEPAPVAAG</sequence>
<evidence type="ECO:0000313" key="4">
    <source>
        <dbReference type="EMBL" id="MBN9644089.1"/>
    </source>
</evidence>
<evidence type="ECO:0000313" key="5">
    <source>
        <dbReference type="Proteomes" id="UP000664332"/>
    </source>
</evidence>
<dbReference type="AlphaFoldDB" id="A0A939ITQ1"/>
<keyword evidence="5" id="KW-1185">Reference proteome</keyword>
<dbReference type="EMBL" id="JAFLEQ010000008">
    <property type="protein sequence ID" value="MBN9644089.1"/>
    <property type="molecule type" value="Genomic_DNA"/>
</dbReference>
<reference evidence="4" key="1">
    <citation type="submission" date="2021-03" db="EMBL/GenBank/DDBJ databases">
        <authorList>
            <person name="Sun Q."/>
        </authorList>
    </citation>
    <scope>NUCLEOTIDE SEQUENCE</scope>
    <source>
        <strain evidence="4">CCM 8862</strain>
    </source>
</reference>
<keyword evidence="2" id="KW-0732">Signal</keyword>
<dbReference type="Gene3D" id="2.60.40.10">
    <property type="entry name" value="Immunoglobulins"/>
    <property type="match status" value="1"/>
</dbReference>
<accession>A0A939ITQ1</accession>
<comment type="caution">
    <text evidence="4">The sequence shown here is derived from an EMBL/GenBank/DDBJ whole genome shotgun (WGS) entry which is preliminary data.</text>
</comment>
<dbReference type="InterPro" id="IPR036179">
    <property type="entry name" value="Ig-like_dom_sf"/>
</dbReference>
<dbReference type="GO" id="GO:0005975">
    <property type="term" value="P:carbohydrate metabolic process"/>
    <property type="evidence" value="ECO:0007669"/>
    <property type="project" value="UniProtKB-ARBA"/>
</dbReference>
<organism evidence="4 5">
    <name type="scientific">Corynebacterium mendelii</name>
    <dbReference type="NCBI Taxonomy" id="2765362"/>
    <lineage>
        <taxon>Bacteria</taxon>
        <taxon>Bacillati</taxon>
        <taxon>Actinomycetota</taxon>
        <taxon>Actinomycetes</taxon>
        <taxon>Mycobacteriales</taxon>
        <taxon>Corynebacteriaceae</taxon>
        <taxon>Corynebacterium</taxon>
    </lineage>
</organism>
<dbReference type="RefSeq" id="WP_207118995.1">
    <property type="nucleotide sequence ID" value="NZ_JAFLEQ010000008.1"/>
</dbReference>
<dbReference type="InterPro" id="IPR013783">
    <property type="entry name" value="Ig-like_fold"/>
</dbReference>
<dbReference type="Pfam" id="PF04213">
    <property type="entry name" value="HtaA"/>
    <property type="match status" value="1"/>
</dbReference>
<proteinExistence type="predicted"/>
<feature type="domain" description="Htaa" evidence="3">
    <location>
        <begin position="52"/>
        <end position="209"/>
    </location>
</feature>
<feature type="signal peptide" evidence="2">
    <location>
        <begin position="1"/>
        <end position="33"/>
    </location>
</feature>
<feature type="compositionally biased region" description="Basic and acidic residues" evidence="1">
    <location>
        <begin position="1112"/>
        <end position="1122"/>
    </location>
</feature>
<evidence type="ECO:0000256" key="1">
    <source>
        <dbReference type="SAM" id="MobiDB-lite"/>
    </source>
</evidence>
<dbReference type="InterPro" id="IPR007331">
    <property type="entry name" value="Htaa"/>
</dbReference>
<feature type="chain" id="PRO_5038133158" evidence="2">
    <location>
        <begin position="34"/>
        <end position="1222"/>
    </location>
</feature>
<evidence type="ECO:0000259" key="3">
    <source>
        <dbReference type="Pfam" id="PF04213"/>
    </source>
</evidence>
<name>A0A939ITQ1_9CORY</name>
<protein>
    <submittedName>
        <fullName evidence="4">HtaA domain-containing protein</fullName>
    </submittedName>
</protein>
<gene>
    <name evidence="4" type="ORF">JZY06_05575</name>
</gene>
<dbReference type="Proteomes" id="UP000664332">
    <property type="component" value="Unassembled WGS sequence"/>
</dbReference>
<feature type="region of interest" description="Disordered" evidence="1">
    <location>
        <begin position="1096"/>
        <end position="1140"/>
    </location>
</feature>
<evidence type="ECO:0000256" key="2">
    <source>
        <dbReference type="SAM" id="SignalP"/>
    </source>
</evidence>
<dbReference type="SUPFAM" id="SSF75011">
    <property type="entry name" value="3-carboxy-cis,cis-mucoante lactonizing enzyme"/>
    <property type="match status" value="1"/>
</dbReference>
<dbReference type="SUPFAM" id="SSF48726">
    <property type="entry name" value="Immunoglobulin"/>
    <property type="match status" value="1"/>
</dbReference>